<feature type="domain" description="SAP" evidence="6">
    <location>
        <begin position="39"/>
        <end position="73"/>
    </location>
</feature>
<evidence type="ECO:0000256" key="3">
    <source>
        <dbReference type="ARBA" id="ARBA00023158"/>
    </source>
</evidence>
<comment type="caution">
    <text evidence="7">The sequence shown here is derived from an EMBL/GenBank/DDBJ whole genome shotgun (WGS) entry which is preliminary data.</text>
</comment>
<keyword evidence="5" id="KW-0472">Membrane</keyword>
<protein>
    <submittedName>
        <fullName evidence="7">Putative leucine-rich repeat-containing protein</fullName>
    </submittedName>
</protein>
<dbReference type="GO" id="GO:0000175">
    <property type="term" value="F:3'-5'-RNA exonuclease activity"/>
    <property type="evidence" value="ECO:0007669"/>
    <property type="project" value="InterPro"/>
</dbReference>
<evidence type="ECO:0000256" key="2">
    <source>
        <dbReference type="ARBA" id="ARBA00022729"/>
    </source>
</evidence>
<dbReference type="Pfam" id="PF02037">
    <property type="entry name" value="SAP"/>
    <property type="match status" value="1"/>
</dbReference>
<sequence>MAEGFLDVVGSENESTENRKAPLNDHPVFREISFSNGKINKMKKDEVKRELKERGLDSRGVKEVLRKRLKNHIKKEKLAQAKLVQEKRTNEVHFYCVIDFEGTCEENNPNGYIHEIIEFPAVLLDAVTLEKVSEFHEYCKPQDKPELSQFCQNLTGVTQETVDNADTFPGVLDNFHQWLNKHELGSEYKFAVVTDGGLGELESRAAAVCRGNLIRKMRQSQSGIPSNHSSAQQHVGYQLLEPDEFKWGKYISYRDDSFCEEDRESRVVPEKLRPTNIDKAIAYRCTSEILIPNITLYRSFSPQQERNVLMEIYNLTAGHKWNNNTHWGNDSVPHCSWHGIKCDITNSHVISITLINNNLNGTLPKSLWKLRNLQILCIGTNAELSGNLNEILSANMTNLRTLHLPFNKLSGKIPDEILPSMKSLEIVQLCCQLRDGFFGEIPKDIGNLTQLQVLGLGGSRLTGSIPKSISKLKKLWFLDLKSAKSLSGGFANLFNLSSLRYMHLSRAGLNGTLPDDFGLYYPAMVECLLPGNRFTGNIPPTLGNMTHLRYLNFARNNFSGKIPRNIGSVSSRDIVDLSGNQLTSFEEGIKFNDLEVLILAGNKNLTHSFNSLLVALESSRKSLRILNIGECNFYGIIPTELWIFENLISVDLKKNSLKGELPWAFHILYFLHDLDVSANNLSGQIPGNYADLPSLKLLDVSKNPSMHNNEEEHGILPKYMKVDFVTLTYRNPIDKFKCPNIGLNDNTLVILDPSYYFYRLCICDRGYYGSGKTCLPCMEGGTCKDEKPPSQNMTIKRGHWPSSRDQNVTHLVSCSQALGTSPHVRTPCNPSGNCRCWIDTDRSPSTICNKSCLCLTGSKDRFCSLCEHGFYKQGIICHACPQSNTSVFILAALAVLTIILMTLGFCLYEEKRFFSTVLVFTQIIILALLAVFHIIPAWLLELNAIALFIGLAERGRAARGIMKISVYYFQTLDALISCTNIWPPRVLKIQRYISNVFNFHFSGLACEFPNLFTPLGELGSLILLPVICILCIWSYFGLVCLMGGILNVHNLQERRLRLRNTCLQLSIVSLNVTYFPIVKKTASVLAPCAKDNNYHYLREAPWMECEGPVYTMLQVLGWLSLGLYAMGVPFGVFLPLLRNNKVAIRYELPQQDQESLDSWLGSIYLPYKKEFRSCFEIIFLLRRMLIAFALSLITRSSSFQTIAVCFVLLVSLCFQLLFKPYIDSYQKFPLENTAEALVLLTLHFSFMNVRYAARNPASSTPIVWMIVVVNVVLVFGMVMSMIVLLGRSHAAENATMRVHLRATDEDDLTLPLLDDGAYND</sequence>
<dbReference type="SUPFAM" id="SSF68906">
    <property type="entry name" value="SAP domain"/>
    <property type="match status" value="1"/>
</dbReference>
<feature type="transmembrane region" description="Helical" evidence="5">
    <location>
        <begin position="887"/>
        <end position="908"/>
    </location>
</feature>
<dbReference type="SUPFAM" id="SSF53098">
    <property type="entry name" value="Ribonuclease H-like"/>
    <property type="match status" value="1"/>
</dbReference>
<keyword evidence="5" id="KW-1133">Transmembrane helix</keyword>
<dbReference type="InterPro" id="IPR047201">
    <property type="entry name" value="ERI-1_3'hExo-like"/>
</dbReference>
<dbReference type="OrthoDB" id="5959161at2759"/>
<dbReference type="InterPro" id="IPR053211">
    <property type="entry name" value="DNA_repair-toleration"/>
</dbReference>
<dbReference type="InterPro" id="IPR003034">
    <property type="entry name" value="SAP_dom"/>
</dbReference>
<dbReference type="Gene3D" id="3.80.10.10">
    <property type="entry name" value="Ribonuclease Inhibitor"/>
    <property type="match status" value="3"/>
</dbReference>
<reference evidence="8" key="1">
    <citation type="journal article" date="2017" name="bioRxiv">
        <title>Comparative analysis of the genomes of Stylophora pistillata and Acropora digitifera provides evidence for extensive differences between species of corals.</title>
        <authorList>
            <person name="Voolstra C.R."/>
            <person name="Li Y."/>
            <person name="Liew Y.J."/>
            <person name="Baumgarten S."/>
            <person name="Zoccola D."/>
            <person name="Flot J.-F."/>
            <person name="Tambutte S."/>
            <person name="Allemand D."/>
            <person name="Aranda M."/>
        </authorList>
    </citation>
    <scope>NUCLEOTIDE SEQUENCE [LARGE SCALE GENOMIC DNA]</scope>
</reference>
<dbReference type="GO" id="GO:0003676">
    <property type="term" value="F:nucleic acid binding"/>
    <property type="evidence" value="ECO:0007669"/>
    <property type="project" value="InterPro"/>
</dbReference>
<feature type="region of interest" description="Disordered" evidence="4">
    <location>
        <begin position="1"/>
        <end position="24"/>
    </location>
</feature>
<comment type="subcellular location">
    <subcellularLocation>
        <location evidence="1">Cytoplasm</location>
    </subcellularLocation>
</comment>
<dbReference type="SMART" id="SM00479">
    <property type="entry name" value="EXOIII"/>
    <property type="match status" value="1"/>
</dbReference>
<dbReference type="STRING" id="50429.A0A2B4S0W3"/>
<dbReference type="InterPro" id="IPR036397">
    <property type="entry name" value="RNaseH_sf"/>
</dbReference>
<dbReference type="Pfam" id="PF00560">
    <property type="entry name" value="LRR_1"/>
    <property type="match status" value="2"/>
</dbReference>
<gene>
    <name evidence="7" type="ORF">AWC38_SpisGene11048</name>
</gene>
<accession>A0A2B4S0W3</accession>
<dbReference type="Gene3D" id="1.10.720.30">
    <property type="entry name" value="SAP domain"/>
    <property type="match status" value="1"/>
</dbReference>
<dbReference type="Proteomes" id="UP000225706">
    <property type="component" value="Unassembled WGS sequence"/>
</dbReference>
<organism evidence="7 8">
    <name type="scientific">Stylophora pistillata</name>
    <name type="common">Smooth cauliflower coral</name>
    <dbReference type="NCBI Taxonomy" id="50429"/>
    <lineage>
        <taxon>Eukaryota</taxon>
        <taxon>Metazoa</taxon>
        <taxon>Cnidaria</taxon>
        <taxon>Anthozoa</taxon>
        <taxon>Hexacorallia</taxon>
        <taxon>Scleractinia</taxon>
        <taxon>Astrocoeniina</taxon>
        <taxon>Pocilloporidae</taxon>
        <taxon>Stylophora</taxon>
    </lineage>
</organism>
<feature type="transmembrane region" description="Helical" evidence="5">
    <location>
        <begin position="1199"/>
        <end position="1218"/>
    </location>
</feature>
<feature type="transmembrane region" description="Helical" evidence="5">
    <location>
        <begin position="1022"/>
        <end position="1046"/>
    </location>
</feature>
<name>A0A2B4S0W3_STYPI</name>
<dbReference type="PROSITE" id="PS50800">
    <property type="entry name" value="SAP"/>
    <property type="match status" value="1"/>
</dbReference>
<dbReference type="CDD" id="cd06133">
    <property type="entry name" value="ERI-1_3'hExo_like"/>
    <property type="match status" value="1"/>
</dbReference>
<evidence type="ECO:0000256" key="5">
    <source>
        <dbReference type="SAM" id="Phobius"/>
    </source>
</evidence>
<dbReference type="InterPro" id="IPR013520">
    <property type="entry name" value="Ribonucl_H"/>
</dbReference>
<evidence type="ECO:0000256" key="1">
    <source>
        <dbReference type="ARBA" id="ARBA00004496"/>
    </source>
</evidence>
<dbReference type="PANTHER" id="PTHR48060">
    <property type="entry name" value="DNA DAMAGE-REPAIR/TOLERATION PROTEIN DRT100"/>
    <property type="match status" value="1"/>
</dbReference>
<feature type="transmembrane region" description="Helical" evidence="5">
    <location>
        <begin position="1058"/>
        <end position="1077"/>
    </location>
</feature>
<evidence type="ECO:0000259" key="6">
    <source>
        <dbReference type="PROSITE" id="PS50800"/>
    </source>
</evidence>
<keyword evidence="5" id="KW-0812">Transmembrane</keyword>
<proteinExistence type="predicted"/>
<evidence type="ECO:0000256" key="4">
    <source>
        <dbReference type="SAM" id="MobiDB-lite"/>
    </source>
</evidence>
<dbReference type="InterPro" id="IPR001611">
    <property type="entry name" value="Leu-rich_rpt"/>
</dbReference>
<dbReference type="SUPFAM" id="SSF52058">
    <property type="entry name" value="L domain-like"/>
    <property type="match status" value="1"/>
</dbReference>
<feature type="transmembrane region" description="Helical" evidence="5">
    <location>
        <begin position="1261"/>
        <end position="1286"/>
    </location>
</feature>
<dbReference type="InterPro" id="IPR012337">
    <property type="entry name" value="RNaseH-like_sf"/>
</dbReference>
<keyword evidence="8" id="KW-1185">Reference proteome</keyword>
<dbReference type="Pfam" id="PF00929">
    <property type="entry name" value="RNase_T"/>
    <property type="match status" value="1"/>
</dbReference>
<keyword evidence="3" id="KW-0943">RNA-mediated gene silencing</keyword>
<dbReference type="InterPro" id="IPR036361">
    <property type="entry name" value="SAP_dom_sf"/>
</dbReference>
<dbReference type="InterPro" id="IPR032675">
    <property type="entry name" value="LRR_dom_sf"/>
</dbReference>
<feature type="transmembrane region" description="Helical" evidence="5">
    <location>
        <begin position="1116"/>
        <end position="1137"/>
    </location>
</feature>
<dbReference type="PANTHER" id="PTHR48060:SF21">
    <property type="entry name" value="L DOMAIN-LIKE PROTEIN"/>
    <property type="match status" value="1"/>
</dbReference>
<feature type="transmembrane region" description="Helical" evidence="5">
    <location>
        <begin position="917"/>
        <end position="939"/>
    </location>
</feature>
<evidence type="ECO:0000313" key="7">
    <source>
        <dbReference type="EMBL" id="PFX24334.1"/>
    </source>
</evidence>
<dbReference type="Gene3D" id="3.30.420.10">
    <property type="entry name" value="Ribonuclease H-like superfamily/Ribonuclease H"/>
    <property type="match status" value="1"/>
</dbReference>
<dbReference type="EMBL" id="LSMT01000179">
    <property type="protein sequence ID" value="PFX24334.1"/>
    <property type="molecule type" value="Genomic_DNA"/>
</dbReference>
<dbReference type="GO" id="GO:0031047">
    <property type="term" value="P:regulatory ncRNA-mediated gene silencing"/>
    <property type="evidence" value="ECO:0007669"/>
    <property type="project" value="UniProtKB-KW"/>
</dbReference>
<dbReference type="SMART" id="SM00513">
    <property type="entry name" value="SAP"/>
    <property type="match status" value="1"/>
</dbReference>
<dbReference type="GO" id="GO:0005737">
    <property type="term" value="C:cytoplasm"/>
    <property type="evidence" value="ECO:0007669"/>
    <property type="project" value="UniProtKB-SubCell"/>
</dbReference>
<evidence type="ECO:0000313" key="8">
    <source>
        <dbReference type="Proteomes" id="UP000225706"/>
    </source>
</evidence>
<keyword evidence="2" id="KW-0732">Signal</keyword>